<dbReference type="InterPro" id="IPR001763">
    <property type="entry name" value="Rhodanese-like_dom"/>
</dbReference>
<proteinExistence type="predicted"/>
<accession>A0A849BUK0</accession>
<dbReference type="Proteomes" id="UP000586827">
    <property type="component" value="Unassembled WGS sequence"/>
</dbReference>
<dbReference type="SUPFAM" id="SSF52821">
    <property type="entry name" value="Rhodanese/Cell cycle control phosphatase"/>
    <property type="match status" value="2"/>
</dbReference>
<comment type="catalytic activity">
    <reaction evidence="2">
        <text>thiosulfate + hydrogen cyanide = thiocyanate + sulfite + 2 H(+)</text>
        <dbReference type="Rhea" id="RHEA:16881"/>
        <dbReference type="ChEBI" id="CHEBI:15378"/>
        <dbReference type="ChEBI" id="CHEBI:17359"/>
        <dbReference type="ChEBI" id="CHEBI:18022"/>
        <dbReference type="ChEBI" id="CHEBI:18407"/>
        <dbReference type="ChEBI" id="CHEBI:33542"/>
        <dbReference type="EC" id="2.8.1.1"/>
    </reaction>
</comment>
<organism evidence="5 6">
    <name type="scientific">Nocardia uniformis</name>
    <dbReference type="NCBI Taxonomy" id="53432"/>
    <lineage>
        <taxon>Bacteria</taxon>
        <taxon>Bacillati</taxon>
        <taxon>Actinomycetota</taxon>
        <taxon>Actinomycetes</taxon>
        <taxon>Mycobacteriales</taxon>
        <taxon>Nocardiaceae</taxon>
        <taxon>Nocardia</taxon>
    </lineage>
</organism>
<evidence type="ECO:0000259" key="4">
    <source>
        <dbReference type="PROSITE" id="PS50206"/>
    </source>
</evidence>
<dbReference type="PROSITE" id="PS00380">
    <property type="entry name" value="RHODANESE_1"/>
    <property type="match status" value="1"/>
</dbReference>
<gene>
    <name evidence="5" type="ORF">HLB23_10475</name>
</gene>
<dbReference type="AlphaFoldDB" id="A0A849BUK0"/>
<dbReference type="Pfam" id="PF00581">
    <property type="entry name" value="Rhodanese"/>
    <property type="match status" value="2"/>
</dbReference>
<dbReference type="CDD" id="cd01449">
    <property type="entry name" value="TST_Repeat_2"/>
    <property type="match status" value="1"/>
</dbReference>
<dbReference type="GO" id="GO:0004792">
    <property type="term" value="F:thiosulfate-cyanide sulfurtransferase activity"/>
    <property type="evidence" value="ECO:0007669"/>
    <property type="project" value="UniProtKB-EC"/>
</dbReference>
<dbReference type="CDD" id="cd01448">
    <property type="entry name" value="TST_Repeat_1"/>
    <property type="match status" value="1"/>
</dbReference>
<dbReference type="InterPro" id="IPR036873">
    <property type="entry name" value="Rhodanese-like_dom_sf"/>
</dbReference>
<reference evidence="5 6" key="1">
    <citation type="submission" date="2020-05" db="EMBL/GenBank/DDBJ databases">
        <title>MicrobeNet Type strains.</title>
        <authorList>
            <person name="Nicholson A.C."/>
        </authorList>
    </citation>
    <scope>NUCLEOTIDE SEQUENCE [LARGE SCALE GENOMIC DNA]</scope>
    <source>
        <strain evidence="5 6">JCM 3224</strain>
    </source>
</reference>
<dbReference type="PANTHER" id="PTHR43855:SF1">
    <property type="entry name" value="THIOSULFATE SULFURTRANSFERASE"/>
    <property type="match status" value="1"/>
</dbReference>
<comment type="caution">
    <text evidence="5">The sequence shown here is derived from an EMBL/GenBank/DDBJ whole genome shotgun (WGS) entry which is preliminary data.</text>
</comment>
<dbReference type="RefSeq" id="WP_067528922.1">
    <property type="nucleotide sequence ID" value="NZ_JABELX010000003.1"/>
</dbReference>
<evidence type="ECO:0000256" key="1">
    <source>
        <dbReference type="ARBA" id="ARBA00022737"/>
    </source>
</evidence>
<keyword evidence="3 5" id="KW-0808">Transferase</keyword>
<feature type="domain" description="Rhodanese" evidence="4">
    <location>
        <begin position="31"/>
        <end position="138"/>
    </location>
</feature>
<evidence type="ECO:0000313" key="6">
    <source>
        <dbReference type="Proteomes" id="UP000586827"/>
    </source>
</evidence>
<evidence type="ECO:0000313" key="5">
    <source>
        <dbReference type="EMBL" id="NNH70283.1"/>
    </source>
</evidence>
<sequence>MPVAADPNPSFGAYAHPHRLVTTEWLSANIGAPGLKVIETNEDILLYDIGHVPGAIKIDWRTDLIDPLTRDVVNSERFAELMRIKGIERDDTVVVYGDKGNGTAAATVWILHLYGHQDVRLLDGGRDAWISEGRDTTFDVPYAGSADYPKVDRNRDSRAYREDVVAQLGEPLVDVRAHAEYTGELTILHDHELERSLRGGHIPTAISIPWTSAIGPDSRFRSRAELDDIYGAVTDAPIVYGRVGERSAHSWFVLTYLLGIDGVRNYDGSWTEWGNAVGMPIVQGGEPGAVPEIAPR</sequence>
<protein>
    <recommendedName>
        <fullName evidence="3">Sulfurtransferase</fullName>
    </recommendedName>
</protein>
<evidence type="ECO:0000256" key="2">
    <source>
        <dbReference type="ARBA" id="ARBA00047549"/>
    </source>
</evidence>
<evidence type="ECO:0000256" key="3">
    <source>
        <dbReference type="RuleBase" id="RU000507"/>
    </source>
</evidence>
<dbReference type="SMART" id="SM00450">
    <property type="entry name" value="RHOD"/>
    <property type="match status" value="2"/>
</dbReference>
<name>A0A849BUK0_9NOCA</name>
<keyword evidence="1" id="KW-0677">Repeat</keyword>
<dbReference type="PROSITE" id="PS50206">
    <property type="entry name" value="RHODANESE_3"/>
    <property type="match status" value="2"/>
</dbReference>
<feature type="domain" description="Rhodanese" evidence="4">
    <location>
        <begin position="172"/>
        <end position="282"/>
    </location>
</feature>
<dbReference type="EMBL" id="JABELX010000003">
    <property type="protein sequence ID" value="NNH70283.1"/>
    <property type="molecule type" value="Genomic_DNA"/>
</dbReference>
<dbReference type="InterPro" id="IPR051126">
    <property type="entry name" value="Thiosulfate_sulfurtransferase"/>
</dbReference>
<keyword evidence="6" id="KW-1185">Reference proteome</keyword>
<dbReference type="InterPro" id="IPR001307">
    <property type="entry name" value="Thiosulphate_STrfase_CS"/>
</dbReference>
<dbReference type="PROSITE" id="PS00683">
    <property type="entry name" value="RHODANESE_2"/>
    <property type="match status" value="1"/>
</dbReference>
<dbReference type="PANTHER" id="PTHR43855">
    <property type="entry name" value="THIOSULFATE SULFURTRANSFERASE"/>
    <property type="match status" value="1"/>
</dbReference>
<dbReference type="Gene3D" id="3.40.250.10">
    <property type="entry name" value="Rhodanese-like domain"/>
    <property type="match status" value="2"/>
</dbReference>